<proteinExistence type="inferred from homology"/>
<name>A0A2D2ATB5_9CAUL</name>
<organism evidence="14 15">
    <name type="scientific">Caulobacter mirabilis</name>
    <dbReference type="NCBI Taxonomy" id="69666"/>
    <lineage>
        <taxon>Bacteria</taxon>
        <taxon>Pseudomonadati</taxon>
        <taxon>Pseudomonadota</taxon>
        <taxon>Alphaproteobacteria</taxon>
        <taxon>Caulobacterales</taxon>
        <taxon>Caulobacteraceae</taxon>
        <taxon>Caulobacter</taxon>
    </lineage>
</organism>
<feature type="chain" id="PRO_5013675878" evidence="11">
    <location>
        <begin position="24"/>
        <end position="679"/>
    </location>
</feature>
<dbReference type="CDD" id="cd01347">
    <property type="entry name" value="ligand_gated_channel"/>
    <property type="match status" value="1"/>
</dbReference>
<evidence type="ECO:0000256" key="4">
    <source>
        <dbReference type="ARBA" id="ARBA00022692"/>
    </source>
</evidence>
<dbReference type="Pfam" id="PF07715">
    <property type="entry name" value="Plug"/>
    <property type="match status" value="1"/>
</dbReference>
<sequence length="679" mass="73477">MRHRSVLFAAISGSALLAGQAVAAEAPKTTEVEELVVTAAPFAVSLDSATTSIDVINRDQLDVKAPAGLGDMLADLPGLRSTSFGPGASRPVVRGLAGPRVMVLNNGVGLIDASALSPDHQVAADPGEASRVEVLRGPAALQYGGSAIGGVVNVIDDRIARKLPSQPLSGRINASASSVDDGAAVSGSLTATTGPWVFTVDGVHRESDDYRIPVYPESKRLLAEEGETPERPYPKRLENSAVELDAYGAGVTYVGDRGYLGASVRRTETTYGVPGHEHEGGDHDHDHDHEHEEEGPVTIGLKQTRVDLRGEWNGDMGPFATLRFSGGWADYTHTEFEGGETGTQFFSDGWEGRLELVQVKRGGWDGAVGVQALKRNFDARGEEAYVPQTEITEYGVFTLQRVDLDRWGYEGGLRLDRRELKTATLTREFDNLSASAGVFFRPKDPWFLGLSVTRSERAPTESELFANGPHVATRGFEIGDPTLDSEVATSIEGTVHYGGDRFSADLHVYGVKYDGFIDVVPTGDEQDGLAVYRYVQTDATFHGFEAEAAYRLWSDGDRSLSLEGAADYVRASSDMGPPSRIPPVGVTGRLVWQAPQWTGRVEVRRVAKQDRVSENELPTDAYTVLNLGATWTPPALEGVKLFAEVRNVTDEEVREHASYLKDIAPQAGRNIRAGFSYRF</sequence>
<comment type="subcellular location">
    <subcellularLocation>
        <location evidence="1 8">Cell outer membrane</location>
        <topology evidence="1 8">Multi-pass membrane protein</topology>
    </subcellularLocation>
</comment>
<evidence type="ECO:0000256" key="8">
    <source>
        <dbReference type="PROSITE-ProRule" id="PRU01360"/>
    </source>
</evidence>
<evidence type="ECO:0000256" key="6">
    <source>
        <dbReference type="ARBA" id="ARBA00023136"/>
    </source>
</evidence>
<dbReference type="Proteomes" id="UP000228945">
    <property type="component" value="Chromosome"/>
</dbReference>
<evidence type="ECO:0000256" key="1">
    <source>
        <dbReference type="ARBA" id="ARBA00004571"/>
    </source>
</evidence>
<dbReference type="GO" id="GO:0044718">
    <property type="term" value="P:siderophore transmembrane transport"/>
    <property type="evidence" value="ECO:0007669"/>
    <property type="project" value="TreeGrafter"/>
</dbReference>
<keyword evidence="2 8" id="KW-0813">Transport</keyword>
<evidence type="ECO:0000256" key="11">
    <source>
        <dbReference type="SAM" id="SignalP"/>
    </source>
</evidence>
<feature type="domain" description="TonB-dependent receptor plug" evidence="13">
    <location>
        <begin position="47"/>
        <end position="151"/>
    </location>
</feature>
<protein>
    <submittedName>
        <fullName evidence="14">TonB-dependent receptor</fullName>
    </submittedName>
</protein>
<keyword evidence="11" id="KW-0732">Signal</keyword>
<dbReference type="InterPro" id="IPR012910">
    <property type="entry name" value="Plug_dom"/>
</dbReference>
<evidence type="ECO:0000259" key="13">
    <source>
        <dbReference type="Pfam" id="PF07715"/>
    </source>
</evidence>
<evidence type="ECO:0000313" key="14">
    <source>
        <dbReference type="EMBL" id="ATQ41250.1"/>
    </source>
</evidence>
<evidence type="ECO:0000256" key="10">
    <source>
        <dbReference type="SAM" id="MobiDB-lite"/>
    </source>
</evidence>
<dbReference type="EMBL" id="CP024201">
    <property type="protein sequence ID" value="ATQ41250.1"/>
    <property type="molecule type" value="Genomic_DNA"/>
</dbReference>
<keyword evidence="14" id="KW-0675">Receptor</keyword>
<dbReference type="OrthoDB" id="9795928at2"/>
<feature type="signal peptide" evidence="11">
    <location>
        <begin position="1"/>
        <end position="23"/>
    </location>
</feature>
<dbReference type="PROSITE" id="PS52016">
    <property type="entry name" value="TONB_DEPENDENT_REC_3"/>
    <property type="match status" value="1"/>
</dbReference>
<dbReference type="InterPro" id="IPR037066">
    <property type="entry name" value="Plug_dom_sf"/>
</dbReference>
<keyword evidence="7 8" id="KW-0998">Cell outer membrane</keyword>
<dbReference type="InterPro" id="IPR036942">
    <property type="entry name" value="Beta-barrel_TonB_sf"/>
</dbReference>
<comment type="similarity">
    <text evidence="8 9">Belongs to the TonB-dependent receptor family.</text>
</comment>
<dbReference type="PANTHER" id="PTHR30069">
    <property type="entry name" value="TONB-DEPENDENT OUTER MEMBRANE RECEPTOR"/>
    <property type="match status" value="1"/>
</dbReference>
<evidence type="ECO:0000256" key="5">
    <source>
        <dbReference type="ARBA" id="ARBA00023077"/>
    </source>
</evidence>
<evidence type="ECO:0000313" key="15">
    <source>
        <dbReference type="Proteomes" id="UP000228945"/>
    </source>
</evidence>
<evidence type="ECO:0000256" key="7">
    <source>
        <dbReference type="ARBA" id="ARBA00023237"/>
    </source>
</evidence>
<feature type="compositionally biased region" description="Basic and acidic residues" evidence="10">
    <location>
        <begin position="275"/>
        <end position="294"/>
    </location>
</feature>
<dbReference type="PANTHER" id="PTHR30069:SF40">
    <property type="entry name" value="TONB-DEPENDENT RECEPTOR NMB0964-RELATED"/>
    <property type="match status" value="1"/>
</dbReference>
<dbReference type="KEGG" id="cmb:CSW64_01900"/>
<feature type="domain" description="TonB-dependent receptor-like beta-barrel" evidence="12">
    <location>
        <begin position="287"/>
        <end position="648"/>
    </location>
</feature>
<keyword evidence="3 8" id="KW-1134">Transmembrane beta strand</keyword>
<dbReference type="GO" id="GO:0015344">
    <property type="term" value="F:siderophore uptake transmembrane transporter activity"/>
    <property type="evidence" value="ECO:0007669"/>
    <property type="project" value="TreeGrafter"/>
</dbReference>
<dbReference type="Pfam" id="PF00593">
    <property type="entry name" value="TonB_dep_Rec_b-barrel"/>
    <property type="match status" value="1"/>
</dbReference>
<reference evidence="14 15" key="1">
    <citation type="submission" date="2017-10" db="EMBL/GenBank/DDBJ databases">
        <title>Genome sequence of Caulobacter mirabilis FWC38.</title>
        <authorList>
            <person name="Fiebig A."/>
            <person name="Crosson S."/>
        </authorList>
    </citation>
    <scope>NUCLEOTIDE SEQUENCE [LARGE SCALE GENOMIC DNA]</scope>
    <source>
        <strain evidence="14 15">FWC 38</strain>
    </source>
</reference>
<evidence type="ECO:0000256" key="9">
    <source>
        <dbReference type="RuleBase" id="RU003357"/>
    </source>
</evidence>
<dbReference type="SUPFAM" id="SSF56935">
    <property type="entry name" value="Porins"/>
    <property type="match status" value="1"/>
</dbReference>
<dbReference type="RefSeq" id="WP_099620507.1">
    <property type="nucleotide sequence ID" value="NZ_CP024201.1"/>
</dbReference>
<dbReference type="InterPro" id="IPR000531">
    <property type="entry name" value="Beta-barrel_TonB"/>
</dbReference>
<dbReference type="Gene3D" id="2.170.130.10">
    <property type="entry name" value="TonB-dependent receptor, plug domain"/>
    <property type="match status" value="1"/>
</dbReference>
<keyword evidence="4 8" id="KW-0812">Transmembrane</keyword>
<feature type="region of interest" description="Disordered" evidence="10">
    <location>
        <begin position="271"/>
        <end position="295"/>
    </location>
</feature>
<dbReference type="GO" id="GO:0009279">
    <property type="term" value="C:cell outer membrane"/>
    <property type="evidence" value="ECO:0007669"/>
    <property type="project" value="UniProtKB-SubCell"/>
</dbReference>
<gene>
    <name evidence="14" type="ORF">CSW64_01900</name>
</gene>
<evidence type="ECO:0000256" key="3">
    <source>
        <dbReference type="ARBA" id="ARBA00022452"/>
    </source>
</evidence>
<evidence type="ECO:0000259" key="12">
    <source>
        <dbReference type="Pfam" id="PF00593"/>
    </source>
</evidence>
<keyword evidence="5 9" id="KW-0798">TonB box</keyword>
<evidence type="ECO:0000256" key="2">
    <source>
        <dbReference type="ARBA" id="ARBA00022448"/>
    </source>
</evidence>
<accession>A0A2D2ATB5</accession>
<dbReference type="Gene3D" id="2.40.170.20">
    <property type="entry name" value="TonB-dependent receptor, beta-barrel domain"/>
    <property type="match status" value="1"/>
</dbReference>
<dbReference type="InterPro" id="IPR039426">
    <property type="entry name" value="TonB-dep_rcpt-like"/>
</dbReference>
<keyword evidence="6 8" id="KW-0472">Membrane</keyword>
<dbReference type="AlphaFoldDB" id="A0A2D2ATB5"/>
<keyword evidence="15" id="KW-1185">Reference proteome</keyword>